<evidence type="ECO:0000256" key="6">
    <source>
        <dbReference type="ARBA" id="ARBA00023002"/>
    </source>
</evidence>
<evidence type="ECO:0000256" key="1">
    <source>
        <dbReference type="ARBA" id="ARBA00001974"/>
    </source>
</evidence>
<dbReference type="Pfam" id="PF02219">
    <property type="entry name" value="MTHFR"/>
    <property type="match status" value="1"/>
</dbReference>
<organism evidence="10 11">
    <name type="scientific">Adhaeribacter terreus</name>
    <dbReference type="NCBI Taxonomy" id="529703"/>
    <lineage>
        <taxon>Bacteria</taxon>
        <taxon>Pseudomonadati</taxon>
        <taxon>Bacteroidota</taxon>
        <taxon>Cytophagia</taxon>
        <taxon>Cytophagales</taxon>
        <taxon>Hymenobacteraceae</taxon>
        <taxon>Adhaeribacter</taxon>
    </lineage>
</organism>
<dbReference type="SUPFAM" id="SSF51730">
    <property type="entry name" value="FAD-linked oxidoreductase"/>
    <property type="match status" value="1"/>
</dbReference>
<protein>
    <recommendedName>
        <fullName evidence="9">Methylenetetrahydrofolate reductase</fullName>
    </recommendedName>
</protein>
<comment type="caution">
    <text evidence="10">The sequence shown here is derived from an EMBL/GenBank/DDBJ whole genome shotgun (WGS) entry which is preliminary data.</text>
</comment>
<accession>A0ABW0EDH8</accession>
<evidence type="ECO:0000256" key="9">
    <source>
        <dbReference type="RuleBase" id="RU003862"/>
    </source>
</evidence>
<evidence type="ECO:0000256" key="8">
    <source>
        <dbReference type="ARBA" id="ARBA00048628"/>
    </source>
</evidence>
<evidence type="ECO:0000256" key="3">
    <source>
        <dbReference type="ARBA" id="ARBA00006743"/>
    </source>
</evidence>
<dbReference type="CDD" id="cd00537">
    <property type="entry name" value="MTHFR"/>
    <property type="match status" value="1"/>
</dbReference>
<dbReference type="PANTHER" id="PTHR45754">
    <property type="entry name" value="METHYLENETETRAHYDROFOLATE REDUCTASE"/>
    <property type="match status" value="1"/>
</dbReference>
<reference evidence="11" key="1">
    <citation type="journal article" date="2019" name="Int. J. Syst. Evol. Microbiol.">
        <title>The Global Catalogue of Microorganisms (GCM) 10K type strain sequencing project: providing services to taxonomists for standard genome sequencing and annotation.</title>
        <authorList>
            <consortium name="The Broad Institute Genomics Platform"/>
            <consortium name="The Broad Institute Genome Sequencing Center for Infectious Disease"/>
            <person name="Wu L."/>
            <person name="Ma J."/>
        </authorList>
    </citation>
    <scope>NUCLEOTIDE SEQUENCE [LARGE SCALE GENOMIC DNA]</scope>
    <source>
        <strain evidence="11">KACC 12602</strain>
    </source>
</reference>
<keyword evidence="4 9" id="KW-0285">Flavoprotein</keyword>
<evidence type="ECO:0000256" key="4">
    <source>
        <dbReference type="ARBA" id="ARBA00022630"/>
    </source>
</evidence>
<dbReference type="InterPro" id="IPR029041">
    <property type="entry name" value="FAD-linked_oxidoreductase-like"/>
</dbReference>
<sequence length="306" mass="34578">MHITNLLKQNTGPQFSLEILPKPGITAEDNLLRYQKILARKPLFVDISYHAGRSNTGFSGKKDSVFLPRPKTKALSEILINTFGLNPQPHILCTGFSAEETETVLLQLHALGVRNLLLLRGDISVPTEQKTGQHEYAFQLVEQVKKLNSGINWRNENVPFNTDFCIGVGGYPEPEENFELAIQYLKKKIDAGADFVITQLFFDNPRFFTFENACRAAGISVPIIPGISPLVSWNLLQKLPDFFKVSVPEKQQQQIKKCSSKAELEAVGVNWVTEQARELYKNNFHCVHFFALSRPEILEQVLKKLP</sequence>
<gene>
    <name evidence="10" type="ORF">ACFPIB_13665</name>
</gene>
<dbReference type="PANTHER" id="PTHR45754:SF3">
    <property type="entry name" value="METHYLENETETRAHYDROFOLATE REDUCTASE (NADPH)"/>
    <property type="match status" value="1"/>
</dbReference>
<dbReference type="Gene3D" id="3.20.20.220">
    <property type="match status" value="1"/>
</dbReference>
<dbReference type="EMBL" id="JBHSKT010000008">
    <property type="protein sequence ID" value="MFC5271661.1"/>
    <property type="molecule type" value="Genomic_DNA"/>
</dbReference>
<evidence type="ECO:0000256" key="5">
    <source>
        <dbReference type="ARBA" id="ARBA00022827"/>
    </source>
</evidence>
<keyword evidence="6 9" id="KW-0560">Oxidoreductase</keyword>
<dbReference type="RefSeq" id="WP_378018022.1">
    <property type="nucleotide sequence ID" value="NZ_JBHSKT010000008.1"/>
</dbReference>
<dbReference type="Proteomes" id="UP001596161">
    <property type="component" value="Unassembled WGS sequence"/>
</dbReference>
<evidence type="ECO:0000256" key="2">
    <source>
        <dbReference type="ARBA" id="ARBA00004777"/>
    </source>
</evidence>
<comment type="catalytic activity">
    <reaction evidence="8">
        <text>(6S)-5-methyl-5,6,7,8-tetrahydrofolate + NAD(+) = (6R)-5,10-methylene-5,6,7,8-tetrahydrofolate + NADH + H(+)</text>
        <dbReference type="Rhea" id="RHEA:19821"/>
        <dbReference type="ChEBI" id="CHEBI:15378"/>
        <dbReference type="ChEBI" id="CHEBI:15636"/>
        <dbReference type="ChEBI" id="CHEBI:18608"/>
        <dbReference type="ChEBI" id="CHEBI:57540"/>
        <dbReference type="ChEBI" id="CHEBI:57945"/>
        <dbReference type="EC" id="1.5.1.54"/>
    </reaction>
    <physiologicalReaction direction="right-to-left" evidence="8">
        <dbReference type="Rhea" id="RHEA:19823"/>
    </physiologicalReaction>
</comment>
<proteinExistence type="inferred from homology"/>
<evidence type="ECO:0000313" key="10">
    <source>
        <dbReference type="EMBL" id="MFC5271661.1"/>
    </source>
</evidence>
<evidence type="ECO:0000256" key="7">
    <source>
        <dbReference type="ARBA" id="ARBA00034478"/>
    </source>
</evidence>
<comment type="cofactor">
    <cofactor evidence="1 9">
        <name>FAD</name>
        <dbReference type="ChEBI" id="CHEBI:57692"/>
    </cofactor>
</comment>
<comment type="pathway">
    <text evidence="2 9">One-carbon metabolism; tetrahydrofolate interconversion.</text>
</comment>
<keyword evidence="5 9" id="KW-0274">FAD</keyword>
<keyword evidence="11" id="KW-1185">Reference proteome</keyword>
<comment type="similarity">
    <text evidence="3 9">Belongs to the methylenetetrahydrofolate reductase family.</text>
</comment>
<name>A0ABW0EDH8_9BACT</name>
<dbReference type="InterPro" id="IPR003171">
    <property type="entry name" value="Mehydrof_redctse-like"/>
</dbReference>
<comment type="pathway">
    <text evidence="7">Amino-acid biosynthesis; L-methionine biosynthesis via de novo pathway.</text>
</comment>
<evidence type="ECO:0000313" key="11">
    <source>
        <dbReference type="Proteomes" id="UP001596161"/>
    </source>
</evidence>